<organism evidence="1">
    <name type="scientific">marine sediment metagenome</name>
    <dbReference type="NCBI Taxonomy" id="412755"/>
    <lineage>
        <taxon>unclassified sequences</taxon>
        <taxon>metagenomes</taxon>
        <taxon>ecological metagenomes</taxon>
    </lineage>
</organism>
<comment type="caution">
    <text evidence="1">The sequence shown here is derived from an EMBL/GenBank/DDBJ whole genome shotgun (WGS) entry which is preliminary data.</text>
</comment>
<sequence>MKKALKKILQSLLTQALRKAAKVQKIDKLRTKLEEIVPDISQQYVSAKINNEYLKVKIRNMHAFQISLVNKIIGEFSSPTVVDIGDS</sequence>
<proteinExistence type="predicted"/>
<accession>X0X2A6</accession>
<gene>
    <name evidence="1" type="ORF">S01H1_68063</name>
</gene>
<protein>
    <submittedName>
        <fullName evidence="1">Uncharacterized protein</fullName>
    </submittedName>
</protein>
<dbReference type="EMBL" id="BARS01045121">
    <property type="protein sequence ID" value="GAG29542.1"/>
    <property type="molecule type" value="Genomic_DNA"/>
</dbReference>
<feature type="non-terminal residue" evidence="1">
    <location>
        <position position="87"/>
    </location>
</feature>
<name>X0X2A6_9ZZZZ</name>
<reference evidence="1" key="1">
    <citation type="journal article" date="2014" name="Front. Microbiol.">
        <title>High frequency of phylogenetically diverse reductive dehalogenase-homologous genes in deep subseafloor sedimentary metagenomes.</title>
        <authorList>
            <person name="Kawai M."/>
            <person name="Futagami T."/>
            <person name="Toyoda A."/>
            <person name="Takaki Y."/>
            <person name="Nishi S."/>
            <person name="Hori S."/>
            <person name="Arai W."/>
            <person name="Tsubouchi T."/>
            <person name="Morono Y."/>
            <person name="Uchiyama I."/>
            <person name="Ito T."/>
            <person name="Fujiyama A."/>
            <person name="Inagaki F."/>
            <person name="Takami H."/>
        </authorList>
    </citation>
    <scope>NUCLEOTIDE SEQUENCE</scope>
    <source>
        <strain evidence="1">Expedition CK06-06</strain>
    </source>
</reference>
<dbReference type="AlphaFoldDB" id="X0X2A6"/>
<evidence type="ECO:0000313" key="1">
    <source>
        <dbReference type="EMBL" id="GAG29542.1"/>
    </source>
</evidence>